<organism evidence="1 2">
    <name type="scientific">Solanum commersonii</name>
    <name type="common">Commerson's wild potato</name>
    <name type="synonym">Commerson's nightshade</name>
    <dbReference type="NCBI Taxonomy" id="4109"/>
    <lineage>
        <taxon>Eukaryota</taxon>
        <taxon>Viridiplantae</taxon>
        <taxon>Streptophyta</taxon>
        <taxon>Embryophyta</taxon>
        <taxon>Tracheophyta</taxon>
        <taxon>Spermatophyta</taxon>
        <taxon>Magnoliopsida</taxon>
        <taxon>eudicotyledons</taxon>
        <taxon>Gunneridae</taxon>
        <taxon>Pentapetalae</taxon>
        <taxon>asterids</taxon>
        <taxon>lamiids</taxon>
        <taxon>Solanales</taxon>
        <taxon>Solanaceae</taxon>
        <taxon>Solanoideae</taxon>
        <taxon>Solaneae</taxon>
        <taxon>Solanum</taxon>
    </lineage>
</organism>
<evidence type="ECO:0000313" key="2">
    <source>
        <dbReference type="Proteomes" id="UP000824120"/>
    </source>
</evidence>
<name>A0A9J5XQ88_SOLCO</name>
<dbReference type="AlphaFoldDB" id="A0A9J5XQ88"/>
<evidence type="ECO:0000313" key="1">
    <source>
        <dbReference type="EMBL" id="KAG5589973.1"/>
    </source>
</evidence>
<dbReference type="Proteomes" id="UP000824120">
    <property type="component" value="Chromosome 8"/>
</dbReference>
<dbReference type="OrthoDB" id="430851at2759"/>
<proteinExistence type="predicted"/>
<protein>
    <submittedName>
        <fullName evidence="1">Uncharacterized protein</fullName>
    </submittedName>
</protein>
<accession>A0A9J5XQ88</accession>
<dbReference type="EMBL" id="JACXVP010000008">
    <property type="protein sequence ID" value="KAG5589973.1"/>
    <property type="molecule type" value="Genomic_DNA"/>
</dbReference>
<sequence length="74" mass="8281">MSHLLAADGKETPQSNKISSVTGRLVVRAAKSGEGPSAKICHLKCRFCPFRGWRVYLQEEYGTTIDAMSYIFDR</sequence>
<keyword evidence="2" id="KW-1185">Reference proteome</keyword>
<gene>
    <name evidence="1" type="ORF">H5410_040487</name>
</gene>
<reference evidence="1 2" key="1">
    <citation type="submission" date="2020-09" db="EMBL/GenBank/DDBJ databases">
        <title>De no assembly of potato wild relative species, Solanum commersonii.</title>
        <authorList>
            <person name="Cho K."/>
        </authorList>
    </citation>
    <scope>NUCLEOTIDE SEQUENCE [LARGE SCALE GENOMIC DNA]</scope>
    <source>
        <strain evidence="1">LZ3.2</strain>
        <tissue evidence="1">Leaf</tissue>
    </source>
</reference>
<comment type="caution">
    <text evidence="1">The sequence shown here is derived from an EMBL/GenBank/DDBJ whole genome shotgun (WGS) entry which is preliminary data.</text>
</comment>